<evidence type="ECO:0000313" key="3">
    <source>
        <dbReference type="EMBL" id="SMC54423.1"/>
    </source>
</evidence>
<dbReference type="STRING" id="1121400.SAMN02746065_10417"/>
<dbReference type="PANTHER" id="PTHR35936:SF19">
    <property type="entry name" value="AMINO-ACID-BINDING PROTEIN YXEM-RELATED"/>
    <property type="match status" value="1"/>
</dbReference>
<organism evidence="3 4">
    <name type="scientific">Desulfocicer vacuolatum DSM 3385</name>
    <dbReference type="NCBI Taxonomy" id="1121400"/>
    <lineage>
        <taxon>Bacteria</taxon>
        <taxon>Pseudomonadati</taxon>
        <taxon>Thermodesulfobacteriota</taxon>
        <taxon>Desulfobacteria</taxon>
        <taxon>Desulfobacterales</taxon>
        <taxon>Desulfobacteraceae</taxon>
        <taxon>Desulfocicer</taxon>
    </lineage>
</organism>
<evidence type="ECO:0000313" key="4">
    <source>
        <dbReference type="Proteomes" id="UP000192418"/>
    </source>
</evidence>
<dbReference type="Gene3D" id="3.40.190.10">
    <property type="entry name" value="Periplasmic binding protein-like II"/>
    <property type="match status" value="2"/>
</dbReference>
<protein>
    <submittedName>
        <fullName evidence="3">Amino acid ABC transporter substrate-binding protein, PAAT family</fullName>
    </submittedName>
</protein>
<dbReference type="PANTHER" id="PTHR35936">
    <property type="entry name" value="MEMBRANE-BOUND LYTIC MUREIN TRANSGLYCOSYLASE F"/>
    <property type="match status" value="1"/>
</dbReference>
<accession>A0A1W2A1C7</accession>
<dbReference type="Proteomes" id="UP000192418">
    <property type="component" value="Unassembled WGS sequence"/>
</dbReference>
<dbReference type="EMBL" id="FWXY01000004">
    <property type="protein sequence ID" value="SMC54423.1"/>
    <property type="molecule type" value="Genomic_DNA"/>
</dbReference>
<keyword evidence="1" id="KW-0732">Signal</keyword>
<keyword evidence="4" id="KW-1185">Reference proteome</keyword>
<dbReference type="Pfam" id="PF00497">
    <property type="entry name" value="SBP_bac_3"/>
    <property type="match status" value="1"/>
</dbReference>
<name>A0A1W2A1C7_9BACT</name>
<dbReference type="InterPro" id="IPR001638">
    <property type="entry name" value="Solute-binding_3/MltF_N"/>
</dbReference>
<reference evidence="3 4" key="1">
    <citation type="submission" date="2017-04" db="EMBL/GenBank/DDBJ databases">
        <authorList>
            <person name="Afonso C.L."/>
            <person name="Miller P.J."/>
            <person name="Scott M.A."/>
            <person name="Spackman E."/>
            <person name="Goraichik I."/>
            <person name="Dimitrov K.M."/>
            <person name="Suarez D.L."/>
            <person name="Swayne D.E."/>
        </authorList>
    </citation>
    <scope>NUCLEOTIDE SEQUENCE [LARGE SCALE GENOMIC DNA]</scope>
    <source>
        <strain evidence="3 4">DSM 3385</strain>
    </source>
</reference>
<evidence type="ECO:0000256" key="1">
    <source>
        <dbReference type="ARBA" id="ARBA00022729"/>
    </source>
</evidence>
<evidence type="ECO:0000259" key="2">
    <source>
        <dbReference type="SMART" id="SM00062"/>
    </source>
</evidence>
<dbReference type="RefSeq" id="WP_212637745.1">
    <property type="nucleotide sequence ID" value="NZ_FWXY01000004.1"/>
</dbReference>
<feature type="domain" description="Solute-binding protein family 3/N-terminal" evidence="2">
    <location>
        <begin position="29"/>
        <end position="267"/>
    </location>
</feature>
<dbReference type="SUPFAM" id="SSF53850">
    <property type="entry name" value="Periplasmic binding protein-like II"/>
    <property type="match status" value="1"/>
</dbReference>
<sequence>MNFTKKLTTTFFFMGVMLMTTVSTGHTETLRLGMTPEPYMPFTQINSAGVWEGLEAELTNVLCEKMGTQCKISQMAWEGLIPSLTENKVDFIVGAFSITDKRREIVDFSLPYYNETSVLVGMKADKATFSNKTDAHGAEVVDAKGLSGKIIGVQNASVQGAYAKTFLSKVETKSYPAADNVVADLTAGRIDYALLTAEFIQPFLESKDGADYEIKHKIPGNVILGEGIAYAVRKGDKATLEKINAVLTELDHNGSLEAMVQKWFFGKK</sequence>
<dbReference type="SMART" id="SM00062">
    <property type="entry name" value="PBPb"/>
    <property type="match status" value="1"/>
</dbReference>
<proteinExistence type="predicted"/>
<dbReference type="AlphaFoldDB" id="A0A1W2A1C7"/>
<gene>
    <name evidence="3" type="ORF">SAMN02746065_10417</name>
</gene>